<evidence type="ECO:0000256" key="1">
    <source>
        <dbReference type="SAM" id="MobiDB-lite"/>
    </source>
</evidence>
<keyword evidence="3" id="KW-1185">Reference proteome</keyword>
<organism evidence="2 3">
    <name type="scientific">Planctopirus limnophila (strain ATCC 43296 / DSM 3776 / IFAM 1008 / Mu 290)</name>
    <name type="common">Planctomyces limnophilus</name>
    <dbReference type="NCBI Taxonomy" id="521674"/>
    <lineage>
        <taxon>Bacteria</taxon>
        <taxon>Pseudomonadati</taxon>
        <taxon>Planctomycetota</taxon>
        <taxon>Planctomycetia</taxon>
        <taxon>Planctomycetales</taxon>
        <taxon>Planctomycetaceae</taxon>
        <taxon>Planctopirus</taxon>
    </lineage>
</organism>
<sequence length="101" mass="11374">MFSRQSVYSGNPHPAVYRWSLRIVPVWKGRIKSTITIQQASSRICHLPARKRSQPGKDPKATRNDSTIRIGRKNRYAGQHVEPGSTTTIQQLSATPPKHLS</sequence>
<dbReference type="KEGG" id="plm:Plim_0819"/>
<feature type="region of interest" description="Disordered" evidence="1">
    <location>
        <begin position="50"/>
        <end position="101"/>
    </location>
</feature>
<dbReference type="Proteomes" id="UP000002220">
    <property type="component" value="Chromosome"/>
</dbReference>
<feature type="compositionally biased region" description="Polar residues" evidence="1">
    <location>
        <begin position="84"/>
        <end position="94"/>
    </location>
</feature>
<reference evidence="2 3" key="1">
    <citation type="journal article" date="2010" name="Stand. Genomic Sci.">
        <title>Complete genome sequence of Planctomyces limnophilus type strain (Mu 290).</title>
        <authorList>
            <person name="Labutti K."/>
            <person name="Sikorski J."/>
            <person name="Schneider S."/>
            <person name="Nolan M."/>
            <person name="Lucas S."/>
            <person name="Glavina Del Rio T."/>
            <person name="Tice H."/>
            <person name="Cheng J.F."/>
            <person name="Goodwin L."/>
            <person name="Pitluck S."/>
            <person name="Liolios K."/>
            <person name="Ivanova N."/>
            <person name="Mavromatis K."/>
            <person name="Mikhailova N."/>
            <person name="Pati A."/>
            <person name="Chen A."/>
            <person name="Palaniappan K."/>
            <person name="Land M."/>
            <person name="Hauser L."/>
            <person name="Chang Y.J."/>
            <person name="Jeffries C.D."/>
            <person name="Tindall B.J."/>
            <person name="Rohde M."/>
            <person name="Goker M."/>
            <person name="Woyke T."/>
            <person name="Bristow J."/>
            <person name="Eisen J.A."/>
            <person name="Markowitz V."/>
            <person name="Hugenholtz P."/>
            <person name="Kyrpides N.C."/>
            <person name="Klenk H.P."/>
            <person name="Lapidus A."/>
        </authorList>
    </citation>
    <scope>NUCLEOTIDE SEQUENCE [LARGE SCALE GENOMIC DNA]</scope>
    <source>
        <strain evidence="3">ATCC 43296 / DSM 3776 / IFAM 1008 / 290</strain>
    </source>
</reference>
<evidence type="ECO:0000313" key="3">
    <source>
        <dbReference type="Proteomes" id="UP000002220"/>
    </source>
</evidence>
<dbReference type="STRING" id="521674.Plim_0819"/>
<dbReference type="AlphaFoldDB" id="D5SSB6"/>
<name>D5SSB6_PLAL2</name>
<protein>
    <submittedName>
        <fullName evidence="2">Uncharacterized protein</fullName>
    </submittedName>
</protein>
<evidence type="ECO:0000313" key="2">
    <source>
        <dbReference type="EMBL" id="ADG66664.1"/>
    </source>
</evidence>
<dbReference type="EMBL" id="CP001744">
    <property type="protein sequence ID" value="ADG66664.1"/>
    <property type="molecule type" value="Genomic_DNA"/>
</dbReference>
<dbReference type="HOGENOM" id="CLU_2288952_0_0_0"/>
<proteinExistence type="predicted"/>
<accession>D5SSB6</accession>
<gene>
    <name evidence="2" type="ordered locus">Plim_0819</name>
</gene>